<feature type="region of interest" description="Disordered" evidence="1">
    <location>
        <begin position="1"/>
        <end position="43"/>
    </location>
</feature>
<organism evidence="2 3">
    <name type="scientific">Actinoalloteichus caeruleus DSM 43889</name>
    <dbReference type="NCBI Taxonomy" id="1120930"/>
    <lineage>
        <taxon>Bacteria</taxon>
        <taxon>Bacillati</taxon>
        <taxon>Actinomycetota</taxon>
        <taxon>Actinomycetes</taxon>
        <taxon>Pseudonocardiales</taxon>
        <taxon>Pseudonocardiaceae</taxon>
        <taxon>Actinoalloteichus</taxon>
        <taxon>Actinoalloteichus cyanogriseus</taxon>
    </lineage>
</organism>
<proteinExistence type="predicted"/>
<name>A0ABT1JJ65_ACTCY</name>
<dbReference type="RefSeq" id="WP_026418299.1">
    <property type="nucleotide sequence ID" value="NZ_AUBJ02000001.1"/>
</dbReference>
<dbReference type="InterPro" id="IPR007139">
    <property type="entry name" value="DUF349"/>
</dbReference>
<gene>
    <name evidence="2" type="ORF">G443_002066</name>
</gene>
<protein>
    <recommendedName>
        <fullName evidence="4">DUF349 domain-containing protein</fullName>
    </recommendedName>
</protein>
<sequence length="436" mass="49124">MTEHETTPETVAAERPAGEPEPRPRPSVPAASADPGRWGRVDDEGTVYVVTADGERAVGSWQAGAARDGLAHYARRFDDIVTEVELLEARVASRAGDPRQSLGSATQLRDGLAEAAVVGDLAALGARIDHLVEVAERAVERSKADREQARADSVAKKEALAAEAEKIAEESTQWKPAGDRLRAIVDEWKQIRGVDRKTDEQLWRRFARARDSFNRRRGAHFAELDRQRLTAKSRKQELVAEAEKLADSTDWSGTAERYRHLMAEWKAAGRAPRDADDKLWQQFRAAQDSFFGRRSEAFEERDAEFAENAVKKEELLAEAEQIDPATNLKAARAHLSRIQDRWDEIGKVPRNRIRDLESRLRAVEERVRNAADAKWRRTDPEAEARVAQFRDRVSQFEAQAEKARASGDKRKAQEADRQAAQWREWLTAAEQALATR</sequence>
<feature type="region of interest" description="Disordered" evidence="1">
    <location>
        <begin position="397"/>
        <end position="419"/>
    </location>
</feature>
<evidence type="ECO:0000256" key="1">
    <source>
        <dbReference type="SAM" id="MobiDB-lite"/>
    </source>
</evidence>
<keyword evidence="3" id="KW-1185">Reference proteome</keyword>
<comment type="caution">
    <text evidence="2">The sequence shown here is derived from an EMBL/GenBank/DDBJ whole genome shotgun (WGS) entry which is preliminary data.</text>
</comment>
<evidence type="ECO:0000313" key="3">
    <source>
        <dbReference type="Proteomes" id="UP000791080"/>
    </source>
</evidence>
<evidence type="ECO:0000313" key="2">
    <source>
        <dbReference type="EMBL" id="MCP2331796.1"/>
    </source>
</evidence>
<evidence type="ECO:0008006" key="4">
    <source>
        <dbReference type="Google" id="ProtNLM"/>
    </source>
</evidence>
<dbReference type="Pfam" id="PF03993">
    <property type="entry name" value="DUF349"/>
    <property type="match status" value="3"/>
</dbReference>
<reference evidence="2 3" key="1">
    <citation type="submission" date="2022-06" db="EMBL/GenBank/DDBJ databases">
        <title>Genomic Encyclopedia of Type Strains, Phase I: the one thousand microbial genomes (KMG-I) project.</title>
        <authorList>
            <person name="Kyrpides N."/>
        </authorList>
    </citation>
    <scope>NUCLEOTIDE SEQUENCE [LARGE SCALE GENOMIC DNA]</scope>
    <source>
        <strain evidence="2 3">DSM 43889</strain>
    </source>
</reference>
<dbReference type="EMBL" id="AUBJ02000001">
    <property type="protein sequence ID" value="MCP2331796.1"/>
    <property type="molecule type" value="Genomic_DNA"/>
</dbReference>
<feature type="compositionally biased region" description="Basic and acidic residues" evidence="1">
    <location>
        <begin position="397"/>
        <end position="417"/>
    </location>
</feature>
<accession>A0ABT1JJ65</accession>
<dbReference type="Proteomes" id="UP000791080">
    <property type="component" value="Unassembled WGS sequence"/>
</dbReference>